<proteinExistence type="inferred from homology"/>
<feature type="region of interest" description="Disordered" evidence="3">
    <location>
        <begin position="175"/>
        <end position="199"/>
    </location>
</feature>
<feature type="compositionally biased region" description="Low complexity" evidence="3">
    <location>
        <begin position="590"/>
        <end position="620"/>
    </location>
</feature>
<accession>A0ABR1LDW7</accession>
<evidence type="ECO:0000313" key="5">
    <source>
        <dbReference type="Proteomes" id="UP001365128"/>
    </source>
</evidence>
<feature type="region of interest" description="Disordered" evidence="3">
    <location>
        <begin position="103"/>
        <end position="126"/>
    </location>
</feature>
<protein>
    <submittedName>
        <fullName evidence="4">Afadin and alpha-actinin-binding-domain-containing protein</fullName>
    </submittedName>
</protein>
<dbReference type="PANTHER" id="PTHR47057">
    <property type="entry name" value="AFADIN/ALPHA-ACTININ-BINDING"/>
    <property type="match status" value="1"/>
</dbReference>
<evidence type="ECO:0000256" key="1">
    <source>
        <dbReference type="ARBA" id="ARBA00009291"/>
    </source>
</evidence>
<keyword evidence="5" id="KW-1185">Reference proteome</keyword>
<feature type="region of interest" description="Disordered" evidence="3">
    <location>
        <begin position="353"/>
        <end position="661"/>
    </location>
</feature>
<feature type="compositionally biased region" description="Basic and acidic residues" evidence="3">
    <location>
        <begin position="117"/>
        <end position="126"/>
    </location>
</feature>
<evidence type="ECO:0000256" key="3">
    <source>
        <dbReference type="SAM" id="MobiDB-lite"/>
    </source>
</evidence>
<keyword evidence="2" id="KW-0175">Coiled coil</keyword>
<dbReference type="PANTHER" id="PTHR47057:SF1">
    <property type="entry name" value="AFADIN_ALPHA-ACTININ-BINDING PROTEIN"/>
    <property type="match status" value="1"/>
</dbReference>
<gene>
    <name evidence="4" type="ORF">IWX46DRAFT_613661</name>
</gene>
<dbReference type="EMBL" id="JBBPDW010000047">
    <property type="protein sequence ID" value="KAK7533425.1"/>
    <property type="molecule type" value="Genomic_DNA"/>
</dbReference>
<reference evidence="4 5" key="1">
    <citation type="submission" date="2024-04" db="EMBL/GenBank/DDBJ databases">
        <title>Phyllosticta paracitricarpa is synonymous to the EU quarantine fungus P. citricarpa based on phylogenomic analyses.</title>
        <authorList>
            <consortium name="Lawrence Berkeley National Laboratory"/>
            <person name="Van Ingen-Buijs V.A."/>
            <person name="Van Westerhoven A.C."/>
            <person name="Haridas S."/>
            <person name="Skiadas P."/>
            <person name="Martin F."/>
            <person name="Groenewald J.Z."/>
            <person name="Crous P.W."/>
            <person name="Seidl M.F."/>
        </authorList>
    </citation>
    <scope>NUCLEOTIDE SEQUENCE [LARGE SCALE GENOMIC DNA]</scope>
    <source>
        <strain evidence="4 5">CBS 122670</strain>
    </source>
</reference>
<feature type="compositionally biased region" description="Low complexity" evidence="3">
    <location>
        <begin position="540"/>
        <end position="562"/>
    </location>
</feature>
<name>A0ABR1LDW7_9PEZI</name>
<evidence type="ECO:0000256" key="2">
    <source>
        <dbReference type="ARBA" id="ARBA00023054"/>
    </source>
</evidence>
<feature type="compositionally biased region" description="Low complexity" evidence="3">
    <location>
        <begin position="570"/>
        <end position="583"/>
    </location>
</feature>
<comment type="caution">
    <text evidence="4">The sequence shown here is derived from an EMBL/GenBank/DDBJ whole genome shotgun (WGS) entry which is preliminary data.</text>
</comment>
<feature type="compositionally biased region" description="Polar residues" evidence="3">
    <location>
        <begin position="463"/>
        <end position="497"/>
    </location>
</feature>
<dbReference type="Proteomes" id="UP001365128">
    <property type="component" value="Unassembled WGS sequence"/>
</dbReference>
<dbReference type="InterPro" id="IPR021622">
    <property type="entry name" value="Afadin/alpha-actinin-bd"/>
</dbReference>
<organism evidence="4 5">
    <name type="scientific">Phyllosticta citricarpa</name>
    <dbReference type="NCBI Taxonomy" id="55181"/>
    <lineage>
        <taxon>Eukaryota</taxon>
        <taxon>Fungi</taxon>
        <taxon>Dikarya</taxon>
        <taxon>Ascomycota</taxon>
        <taxon>Pezizomycotina</taxon>
        <taxon>Dothideomycetes</taxon>
        <taxon>Dothideomycetes incertae sedis</taxon>
        <taxon>Botryosphaeriales</taxon>
        <taxon>Phyllostictaceae</taxon>
        <taxon>Phyllosticta</taxon>
    </lineage>
</organism>
<evidence type="ECO:0000313" key="4">
    <source>
        <dbReference type="EMBL" id="KAK7533425.1"/>
    </source>
</evidence>
<feature type="compositionally biased region" description="Basic and acidic residues" evidence="3">
    <location>
        <begin position="399"/>
        <end position="411"/>
    </location>
</feature>
<feature type="compositionally biased region" description="Acidic residues" evidence="3">
    <location>
        <begin position="517"/>
        <end position="528"/>
    </location>
</feature>
<dbReference type="Pfam" id="PF11559">
    <property type="entry name" value="ADIP"/>
    <property type="match status" value="1"/>
</dbReference>
<feature type="compositionally biased region" description="Polar residues" evidence="3">
    <location>
        <begin position="177"/>
        <end position="189"/>
    </location>
</feature>
<sequence length="661" mass="71957">MDPHSLRGASTYLNNLLLARGLLRNGKPIEFAHPSKGEGGKEATMAQIINLVHDLILRRDREQEQRESMMQTLRDIRSDNQRANSALERLQTGNDDLKRQLSLAQSSERSAKNAVRAAERSERSLREEMGRLKTTVQQVRASCANDVRKRDLQIQRLKAHLLAQQRGNKTGLVGASITITPGQTGTNNASREEEPANLDDPEYSLKQETTEFLTQLSQSLSDENDNLIGLVRSTLATLRELQGLPELGQHDHEAGAHGDGEDPDSGLMHALPTSYDALATDMDHVLDHLRGLLTNPNFVSIHEVESREEEITRLREGWEKMEQRWREAVSLMQGWRRRIMDGGDTITLDELQLGLGSGDSLAPVEEEDEEDEEMESDVEYAEEDEEIDEVPVPSPGKPTPEDKTDLFDIKLRPTSYALHESDGNKKSPRKVVFAPSNHNTPHPQNPDENASDVDMISQPPSKPSSTNQKTISASRLPTSTGSYPSSTLRSKPSTIGRETSGIPRSTRKKRKSSEMPPSDEEYDNEDDALSSPSKLTVQEKLAIAAREAEQAASTAAAVAAAAKKADDEAAATAKPTKPTTRSDSGGDGVSVGTSTTTTNNNTSSGSAESASASAASAISVTKRKTPKKTTAAAGGVVKGGRARRRKSTLSPEELEALMGLS</sequence>
<feature type="compositionally biased region" description="Acidic residues" evidence="3">
    <location>
        <begin position="364"/>
        <end position="389"/>
    </location>
</feature>
<comment type="similarity">
    <text evidence="1">Belongs to the ADIP family.</text>
</comment>
<feature type="compositionally biased region" description="Polar residues" evidence="3">
    <location>
        <begin position="436"/>
        <end position="448"/>
    </location>
</feature>